<evidence type="ECO:0000313" key="2">
    <source>
        <dbReference type="EMBL" id="MFD2216477.1"/>
    </source>
</evidence>
<dbReference type="SUPFAM" id="SSF52540">
    <property type="entry name" value="P-loop containing nucleoside triphosphate hydrolases"/>
    <property type="match status" value="2"/>
</dbReference>
<keyword evidence="3" id="KW-1185">Reference proteome</keyword>
<keyword evidence="2" id="KW-0067">ATP-binding</keyword>
<name>A0ABW5C2U9_9BACI</name>
<evidence type="ECO:0000313" key="3">
    <source>
        <dbReference type="Proteomes" id="UP001597318"/>
    </source>
</evidence>
<dbReference type="InterPro" id="IPR014001">
    <property type="entry name" value="Helicase_ATP-bd"/>
</dbReference>
<dbReference type="InterPro" id="IPR001650">
    <property type="entry name" value="Helicase_C-like"/>
</dbReference>
<dbReference type="InterPro" id="IPR027417">
    <property type="entry name" value="P-loop_NTPase"/>
</dbReference>
<dbReference type="Proteomes" id="UP001597318">
    <property type="component" value="Unassembled WGS sequence"/>
</dbReference>
<accession>A0ABW5C2U9</accession>
<gene>
    <name evidence="2" type="ORF">ACFSKK_22635</name>
</gene>
<dbReference type="Pfam" id="PF00271">
    <property type="entry name" value="Helicase_C"/>
    <property type="match status" value="1"/>
</dbReference>
<dbReference type="GO" id="GO:0004386">
    <property type="term" value="F:helicase activity"/>
    <property type="evidence" value="ECO:0007669"/>
    <property type="project" value="UniProtKB-KW"/>
</dbReference>
<sequence length="1019" mass="114593">MNIYLQSTDRHFEAKLQFIVKEEDHVLAASYIGIPEAVTAITAGIIEGRTVVVEGKELTRGHDPFRRIERKVGIGDVAHAFIYNSLTTLDGLSGVIDSDKNTRGYILSLHGNIKEDVAQHMISRFGLPPEWSDHYAGLFGFMIEDLEVIQNPAFQHLNPNLRALKINGSESDVLEVVEMALKNRLLTIPESEIEGKFDPSWSLKEYMVNNASAMNKKLSVMRPLHTMKDKVDPAIATMSRVPFPAQTHVIQGLINGLDVENSVITSANMGTGKSIQAIGVAHVLNERKKRRGSKRGTAVLLSAPGITLSKWEKKEIGKTVPHAKTSIVRSSEDALRLLERVRNGYRPTVGDLEFTIVGIDKAKRDSEPYFAGIWKRVKNTSDSYGWHCPDCGRQLYKKEEGEWFPLDWSDVAFGSAPTIEQLIDAREEKALLPNGLPNSWKVKWRRTKQFFKCSYQEGVQGYLPDGALPCGTKLYRPAVKSRGETNKRPVANISKIFKRMKKYFDLYIVDEVHQCKASGSGRGDAFAQMVKSAKKTLMLTGTLVNGKSTSIKEILWRTNPKSLLDKGMNDSTGDLTWAERYGKLKQIVYLQDEVNHQGWVTRQRRKPMQPTEEPGIAPHMTAEFLLHKTAFLDLEDLGLPLVELKEKPIFITPKPEHEAAYRQFHEVMYEECAKRARAGAKGAWSKFNPATLNYAARPDLGAFYTFVSVDGKETIVSAPQLTGYTAKEEWLIDNVKKELSEGRGVVIYNNYTGEYQLNERVHDILKENGIPSRILNESNTEKRSEVLQKFEDEGVKVIITNMKLVEVGLDLLAWPTLIFNQLSYEVNVVRQSAKRAHRIGQHRECRVLIPILNGTQEMSQFKKVMSARGHALMTEGRLDRGELAKYSYDEQSSLATDLAECFAEADLANAWEELAAIEYQDVEMIEEANFEHILADRMKDLAEQTLKLCGVSKVVPIDQSESNIVTDSTEEDSLFNITESSGSSVDLEDDGIIALVDITKYKKKKTLKAPTENQLGFVF</sequence>
<dbReference type="Gene3D" id="3.40.50.300">
    <property type="entry name" value="P-loop containing nucleotide triphosphate hydrolases"/>
    <property type="match status" value="2"/>
</dbReference>
<organism evidence="2 3">
    <name type="scientific">Metabacillus endolithicus</name>
    <dbReference type="NCBI Taxonomy" id="1535204"/>
    <lineage>
        <taxon>Bacteria</taxon>
        <taxon>Bacillati</taxon>
        <taxon>Bacillota</taxon>
        <taxon>Bacilli</taxon>
        <taxon>Bacillales</taxon>
        <taxon>Bacillaceae</taxon>
        <taxon>Metabacillus</taxon>
    </lineage>
</organism>
<keyword evidence="2" id="KW-0378">Hydrolase</keyword>
<keyword evidence="2" id="KW-0347">Helicase</keyword>
<dbReference type="RefSeq" id="WP_247347582.1">
    <property type="nucleotide sequence ID" value="NZ_CP095551.1"/>
</dbReference>
<dbReference type="Gene3D" id="3.40.50.10810">
    <property type="entry name" value="Tandem AAA-ATPase domain"/>
    <property type="match status" value="1"/>
</dbReference>
<protein>
    <submittedName>
        <fullName evidence="2">Helicase-related protein</fullName>
    </submittedName>
</protein>
<dbReference type="InterPro" id="IPR038718">
    <property type="entry name" value="SNF2-like_sf"/>
</dbReference>
<keyword evidence="2" id="KW-0547">Nucleotide-binding</keyword>
<dbReference type="SMART" id="SM00487">
    <property type="entry name" value="DEXDc"/>
    <property type="match status" value="1"/>
</dbReference>
<comment type="caution">
    <text evidence="2">The sequence shown here is derived from an EMBL/GenBank/DDBJ whole genome shotgun (WGS) entry which is preliminary data.</text>
</comment>
<dbReference type="EMBL" id="JBHUIK010000007">
    <property type="protein sequence ID" value="MFD2216477.1"/>
    <property type="molecule type" value="Genomic_DNA"/>
</dbReference>
<proteinExistence type="predicted"/>
<dbReference type="PANTHER" id="PTHR10799">
    <property type="entry name" value="SNF2/RAD54 HELICASE FAMILY"/>
    <property type="match status" value="1"/>
</dbReference>
<feature type="domain" description="Helicase ATP-binding" evidence="1">
    <location>
        <begin position="238"/>
        <end position="581"/>
    </location>
</feature>
<evidence type="ECO:0000259" key="1">
    <source>
        <dbReference type="SMART" id="SM00487"/>
    </source>
</evidence>
<reference evidence="3" key="1">
    <citation type="journal article" date="2019" name="Int. J. Syst. Evol. Microbiol.">
        <title>The Global Catalogue of Microorganisms (GCM) 10K type strain sequencing project: providing services to taxonomists for standard genome sequencing and annotation.</title>
        <authorList>
            <consortium name="The Broad Institute Genomics Platform"/>
            <consortium name="The Broad Institute Genome Sequencing Center for Infectious Disease"/>
            <person name="Wu L."/>
            <person name="Ma J."/>
        </authorList>
    </citation>
    <scope>NUCLEOTIDE SEQUENCE [LARGE SCALE GENOMIC DNA]</scope>
    <source>
        <strain evidence="3">CGMCC 1.15474</strain>
    </source>
</reference>